<feature type="region of interest" description="Disordered" evidence="1">
    <location>
        <begin position="81"/>
        <end position="109"/>
    </location>
</feature>
<evidence type="ECO:0000313" key="2">
    <source>
        <dbReference type="EMBL" id="KAK5948630.1"/>
    </source>
</evidence>
<accession>A0AAN8EFV3</accession>
<proteinExistence type="predicted"/>
<evidence type="ECO:0000313" key="3">
    <source>
        <dbReference type="Proteomes" id="UP001316803"/>
    </source>
</evidence>
<dbReference type="EMBL" id="JAKLMC020000045">
    <property type="protein sequence ID" value="KAK5948630.1"/>
    <property type="molecule type" value="Genomic_DNA"/>
</dbReference>
<protein>
    <submittedName>
        <fullName evidence="2">Uncharacterized protein</fullName>
    </submittedName>
</protein>
<gene>
    <name evidence="2" type="ORF">OHC33_010389</name>
</gene>
<evidence type="ECO:0000256" key="1">
    <source>
        <dbReference type="SAM" id="MobiDB-lite"/>
    </source>
</evidence>
<comment type="caution">
    <text evidence="2">The sequence shown here is derived from an EMBL/GenBank/DDBJ whole genome shotgun (WGS) entry which is preliminary data.</text>
</comment>
<name>A0AAN8EFV3_9EURO</name>
<keyword evidence="3" id="KW-1185">Reference proteome</keyword>
<dbReference type="Proteomes" id="UP001316803">
    <property type="component" value="Unassembled WGS sequence"/>
</dbReference>
<reference evidence="2 3" key="1">
    <citation type="submission" date="2022-12" db="EMBL/GenBank/DDBJ databases">
        <title>Genomic features and morphological characterization of a novel Knufia sp. strain isolated from spacecraft assembly facility.</title>
        <authorList>
            <person name="Teixeira M."/>
            <person name="Chander A.M."/>
            <person name="Stajich J.E."/>
            <person name="Venkateswaran K."/>
        </authorList>
    </citation>
    <scope>NUCLEOTIDE SEQUENCE [LARGE SCALE GENOMIC DNA]</scope>
    <source>
        <strain evidence="2 3">FJI-L2-BK-P2</strain>
    </source>
</reference>
<dbReference type="AlphaFoldDB" id="A0AAN8EFV3"/>
<organism evidence="2 3">
    <name type="scientific">Knufia fluminis</name>
    <dbReference type="NCBI Taxonomy" id="191047"/>
    <lineage>
        <taxon>Eukaryota</taxon>
        <taxon>Fungi</taxon>
        <taxon>Dikarya</taxon>
        <taxon>Ascomycota</taxon>
        <taxon>Pezizomycotina</taxon>
        <taxon>Eurotiomycetes</taxon>
        <taxon>Chaetothyriomycetidae</taxon>
        <taxon>Chaetothyriales</taxon>
        <taxon>Trichomeriaceae</taxon>
        <taxon>Knufia</taxon>
    </lineage>
</organism>
<sequence>MAAPVPVRGLLLGKNPAHLQACIDTAAPDCEFVRKASSVDDAKKALSALLNGKEIQFVAMGGGFTMADFEELHQGNAASIPWYRPETTKPGYDGPPMTGPPSPETVASKLRKGLDEHVEDMKAGKGAGEVWYF</sequence>